<feature type="transmembrane region" description="Helical" evidence="8">
    <location>
        <begin position="468"/>
        <end position="491"/>
    </location>
</feature>
<evidence type="ECO:0000259" key="9">
    <source>
        <dbReference type="Pfam" id="PF01490"/>
    </source>
</evidence>
<keyword evidence="3" id="KW-0813">Transport</keyword>
<dbReference type="EMBL" id="KZ858949">
    <property type="protein sequence ID" value="RDW28846.1"/>
    <property type="molecule type" value="Genomic_DNA"/>
</dbReference>
<sequence>MSYGTAPIDYPPDRQRRSSILIPSIPSSPFTGVNSLGRFASSFQRAQSFLNLDPPQGLNRERTYFDDDEFSPYRRGDHTGDDESVFDESDFLDEPSFAYTESVQPRSRLDSLVSQDAPLLVKRVENADGTIVTSVEGQSTAPQTVFNSVNVLIGVGLLSLPLGFKYAGWGIGMVLLLASAYSTHYTAKLLAKCMDTDPSLVTYADIGYAAFGSKARVLVSLLFSLELVAACVSLVVLFADSLNALVPQVTKTEWKIVAFFVLTPPTFLPLSVLSISSIMGIMSVVGLVVIVFIDGLVKPTAPGSLLDPMPTSMFPHAWILVPLSFGIFMAPWGGHAVFPNIYRDMRHPQKYTKCLKTTYRITLGLDLAMGVLGFLMFGDQIQDEVTKNILTTEGYPAVLNVIVTVLIALIPLSKTPLNARPIISTLDALFNIQASQTPGAKIARVSTRCICVATFVILSMVFPSFDKIIALMGSGFCVSICLILPLSFYLKIFRHDIKGGERFFIYALLLIYSAVAVVGTIWSFLGVEPPHV</sequence>
<feature type="transmembrane region" description="Helical" evidence="8">
    <location>
        <begin position="359"/>
        <end position="377"/>
    </location>
</feature>
<evidence type="ECO:0000256" key="3">
    <source>
        <dbReference type="ARBA" id="ARBA00022448"/>
    </source>
</evidence>
<name>A0A371CEY5_YARLL</name>
<organism evidence="10 11">
    <name type="scientific">Yarrowia lipolytica</name>
    <name type="common">Candida lipolytica</name>
    <dbReference type="NCBI Taxonomy" id="4952"/>
    <lineage>
        <taxon>Eukaryota</taxon>
        <taxon>Fungi</taxon>
        <taxon>Dikarya</taxon>
        <taxon>Ascomycota</taxon>
        <taxon>Saccharomycotina</taxon>
        <taxon>Dipodascomycetes</taxon>
        <taxon>Dipodascales</taxon>
        <taxon>Dipodascales incertae sedis</taxon>
        <taxon>Yarrowia</taxon>
    </lineage>
</organism>
<keyword evidence="4 8" id="KW-0812">Transmembrane</keyword>
<evidence type="ECO:0000313" key="10">
    <source>
        <dbReference type="EMBL" id="RDW28846.1"/>
    </source>
</evidence>
<feature type="domain" description="Amino acid transporter transmembrane" evidence="9">
    <location>
        <begin position="138"/>
        <end position="524"/>
    </location>
</feature>
<comment type="similarity">
    <text evidence="2">Belongs to the amino acid/polyamine transporter 2 family.</text>
</comment>
<evidence type="ECO:0000256" key="2">
    <source>
        <dbReference type="ARBA" id="ARBA00008066"/>
    </source>
</evidence>
<protein>
    <submittedName>
        <fullName evidence="10">Transmembrane amino acid transporter protein-domain-containing protein</fullName>
    </submittedName>
</protein>
<proteinExistence type="inferred from homology"/>
<evidence type="ECO:0000256" key="8">
    <source>
        <dbReference type="SAM" id="Phobius"/>
    </source>
</evidence>
<feature type="transmembrane region" description="Helical" evidence="8">
    <location>
        <begin position="445"/>
        <end position="462"/>
    </location>
</feature>
<dbReference type="VEuPathDB" id="FungiDB:YALI0_F30063g"/>
<feature type="transmembrane region" description="Helical" evidence="8">
    <location>
        <begin position="397"/>
        <end position="413"/>
    </location>
</feature>
<keyword evidence="5" id="KW-0029">Amino-acid transport</keyword>
<evidence type="ECO:0000256" key="4">
    <source>
        <dbReference type="ARBA" id="ARBA00022692"/>
    </source>
</evidence>
<dbReference type="AlphaFoldDB" id="A0A371CEY5"/>
<accession>A0A371CEY5</accession>
<feature type="transmembrane region" description="Helical" evidence="8">
    <location>
        <begin position="217"/>
        <end position="239"/>
    </location>
</feature>
<keyword evidence="6 8" id="KW-1133">Transmembrane helix</keyword>
<evidence type="ECO:0000256" key="5">
    <source>
        <dbReference type="ARBA" id="ARBA00022970"/>
    </source>
</evidence>
<dbReference type="Pfam" id="PF01490">
    <property type="entry name" value="Aa_trans"/>
    <property type="match status" value="1"/>
</dbReference>
<feature type="transmembrane region" description="Helical" evidence="8">
    <location>
        <begin position="254"/>
        <end position="273"/>
    </location>
</feature>
<gene>
    <name evidence="10" type="ORF">B0I71DRAFT_126784</name>
</gene>
<evidence type="ECO:0000256" key="1">
    <source>
        <dbReference type="ARBA" id="ARBA00004141"/>
    </source>
</evidence>
<keyword evidence="7 8" id="KW-0472">Membrane</keyword>
<dbReference type="InterPro" id="IPR013057">
    <property type="entry name" value="AA_transpt_TM"/>
</dbReference>
<comment type="subcellular location">
    <subcellularLocation>
        <location evidence="1">Membrane</location>
        <topology evidence="1">Multi-pass membrane protein</topology>
    </subcellularLocation>
</comment>
<evidence type="ECO:0000256" key="6">
    <source>
        <dbReference type="ARBA" id="ARBA00022989"/>
    </source>
</evidence>
<feature type="transmembrane region" description="Helical" evidence="8">
    <location>
        <begin position="280"/>
        <end position="297"/>
    </location>
</feature>
<feature type="transmembrane region" description="Helical" evidence="8">
    <location>
        <begin position="317"/>
        <end position="338"/>
    </location>
</feature>
<dbReference type="Proteomes" id="UP000256601">
    <property type="component" value="Unassembled WGS sequence"/>
</dbReference>
<dbReference type="PANTHER" id="PTHR22950:SF692">
    <property type="entry name" value="TRANSMEMBRANE AMINO ACID TRANSPORTER FAMILY PROTEIN"/>
    <property type="match status" value="1"/>
</dbReference>
<dbReference type="PANTHER" id="PTHR22950">
    <property type="entry name" value="AMINO ACID TRANSPORTER"/>
    <property type="match status" value="1"/>
</dbReference>
<dbReference type="VEuPathDB" id="FungiDB:YALI1_F37658g"/>
<dbReference type="GO" id="GO:0005774">
    <property type="term" value="C:vacuolar membrane"/>
    <property type="evidence" value="ECO:0007669"/>
    <property type="project" value="TreeGrafter"/>
</dbReference>
<feature type="transmembrane region" description="Helical" evidence="8">
    <location>
        <begin position="151"/>
        <end position="178"/>
    </location>
</feature>
<reference evidence="10 11" key="1">
    <citation type="submission" date="2018-07" db="EMBL/GenBank/DDBJ databases">
        <title>Draft Genome Assemblies for Five Robust Yarrowia lipolytica Strains Exhibiting High Lipid Production and Pentose Sugar Utilization and Sugar Alcohol Secretion from Undetoxified Lignocellulosic Biomass Hydrolysates.</title>
        <authorList>
            <consortium name="DOE Joint Genome Institute"/>
            <person name="Walker C."/>
            <person name="Ryu S."/>
            <person name="Na H."/>
            <person name="Zane M."/>
            <person name="LaButti K."/>
            <person name="Lipzen A."/>
            <person name="Haridas S."/>
            <person name="Barry K."/>
            <person name="Grigoriev I.V."/>
            <person name="Quarterman J."/>
            <person name="Slininger P."/>
            <person name="Dien B."/>
            <person name="Trinh C.T."/>
        </authorList>
    </citation>
    <scope>NUCLEOTIDE SEQUENCE [LARGE SCALE GENOMIC DNA]</scope>
    <source>
        <strain evidence="10 11">YB392</strain>
    </source>
</reference>
<evidence type="ECO:0000313" key="11">
    <source>
        <dbReference type="Proteomes" id="UP000256601"/>
    </source>
</evidence>
<feature type="transmembrane region" description="Helical" evidence="8">
    <location>
        <begin position="503"/>
        <end position="525"/>
    </location>
</feature>
<evidence type="ECO:0000256" key="7">
    <source>
        <dbReference type="ARBA" id="ARBA00023136"/>
    </source>
</evidence>
<dbReference type="GO" id="GO:0015179">
    <property type="term" value="F:L-amino acid transmembrane transporter activity"/>
    <property type="evidence" value="ECO:0007669"/>
    <property type="project" value="TreeGrafter"/>
</dbReference>